<evidence type="ECO:0000313" key="3">
    <source>
        <dbReference type="EMBL" id="ABJ84327.1"/>
    </source>
</evidence>
<dbReference type="EMBL" id="CP000473">
    <property type="protein sequence ID" value="ABJ84327.1"/>
    <property type="molecule type" value="Genomic_DNA"/>
</dbReference>
<dbReference type="eggNOG" id="COG1641">
    <property type="taxonomic scope" value="Bacteria"/>
</dbReference>
<dbReference type="KEGG" id="sus:Acid_3354"/>
<name>Q02D77_SOLUE</name>
<sequence length="370" mass="39161">MLVGALADAGADQSAIADAVASLDAGASVSFEKVKRCGIGATKYRVAVEETKVHRHLSHIVKMIEKAKLAEPARRNAIAIFRKLGEAEAQVHQVPIEKVHFHEVGAADSIADIVGTAVALDLLDVETVVCSPLNVGSGTVKTEHGILPVPAPATALLLAGAPIYARGPAIELVTPTGAAVAAALATRFGVMPPMKVGAIGYGAGDHDFPDHANVFRVILGEPTGADEALTVCVIEANVDDLNPQVLAYAAERLLEFGALDVSLQSILMKKGRPGTLLRAVAKPEHREAIVQLIFSETSTLGVRVYPAERRVQARTFTEVETPHGKVRIKVSSEGSYAPEYEDCRRLAAQSGVALKHIIAEANFAYLKQSR</sequence>
<dbReference type="PANTHER" id="PTHR36566:SF1">
    <property type="entry name" value="PYRIDINIUM-3,5-BISTHIOCARBOXYLIC ACID MONONUCLEOTIDE NICKEL INSERTION PROTEIN"/>
    <property type="match status" value="1"/>
</dbReference>
<dbReference type="OrthoDB" id="9765625at2"/>
<evidence type="ECO:0000256" key="1">
    <source>
        <dbReference type="ARBA" id="ARBA00022596"/>
    </source>
</evidence>
<protein>
    <recommendedName>
        <fullName evidence="2">Putative nickel insertion protein</fullName>
    </recommendedName>
</protein>
<comment type="similarity">
    <text evidence="2">Belongs to the LarC family.</text>
</comment>
<dbReference type="Gene3D" id="3.30.70.1380">
    <property type="entry name" value="Transcriptional regulatory protein pf0864 domain like"/>
    <property type="match status" value="1"/>
</dbReference>
<reference evidence="3" key="1">
    <citation type="submission" date="2006-10" db="EMBL/GenBank/DDBJ databases">
        <title>Complete sequence of Solibacter usitatus Ellin6076.</title>
        <authorList>
            <consortium name="US DOE Joint Genome Institute"/>
            <person name="Copeland A."/>
            <person name="Lucas S."/>
            <person name="Lapidus A."/>
            <person name="Barry K."/>
            <person name="Detter J.C."/>
            <person name="Glavina del Rio T."/>
            <person name="Hammon N."/>
            <person name="Israni S."/>
            <person name="Dalin E."/>
            <person name="Tice H."/>
            <person name="Pitluck S."/>
            <person name="Thompson L.S."/>
            <person name="Brettin T."/>
            <person name="Bruce D."/>
            <person name="Han C."/>
            <person name="Tapia R."/>
            <person name="Gilna P."/>
            <person name="Schmutz J."/>
            <person name="Larimer F."/>
            <person name="Land M."/>
            <person name="Hauser L."/>
            <person name="Kyrpides N."/>
            <person name="Mikhailova N."/>
            <person name="Janssen P.H."/>
            <person name="Kuske C.R."/>
            <person name="Richardson P."/>
        </authorList>
    </citation>
    <scope>NUCLEOTIDE SEQUENCE</scope>
    <source>
        <strain evidence="3">Ellin6076</strain>
    </source>
</reference>
<proteinExistence type="inferred from homology"/>
<dbReference type="InterPro" id="IPR002822">
    <property type="entry name" value="Ni_insertion"/>
</dbReference>
<dbReference type="STRING" id="234267.Acid_3354"/>
<evidence type="ECO:0000256" key="2">
    <source>
        <dbReference type="HAMAP-Rule" id="MF_01074"/>
    </source>
</evidence>
<gene>
    <name evidence="3" type="ordered locus">Acid_3354</name>
</gene>
<dbReference type="Pfam" id="PF01969">
    <property type="entry name" value="Ni_insertion"/>
    <property type="match status" value="1"/>
</dbReference>
<accession>Q02D77</accession>
<dbReference type="AlphaFoldDB" id="Q02D77"/>
<dbReference type="GO" id="GO:0016829">
    <property type="term" value="F:lyase activity"/>
    <property type="evidence" value="ECO:0007669"/>
    <property type="project" value="UniProtKB-UniRule"/>
</dbReference>
<dbReference type="HOGENOM" id="CLU_028523_2_0_0"/>
<dbReference type="PANTHER" id="PTHR36566">
    <property type="entry name" value="NICKEL INSERTION PROTEIN-RELATED"/>
    <property type="match status" value="1"/>
</dbReference>
<dbReference type="HAMAP" id="MF_01074">
    <property type="entry name" value="LarC"/>
    <property type="match status" value="1"/>
</dbReference>
<keyword evidence="2" id="KW-0456">Lyase</keyword>
<dbReference type="InParanoid" id="Q02D77"/>
<dbReference type="GO" id="GO:0016151">
    <property type="term" value="F:nickel cation binding"/>
    <property type="evidence" value="ECO:0007669"/>
    <property type="project" value="UniProtKB-UniRule"/>
</dbReference>
<organism evidence="3">
    <name type="scientific">Solibacter usitatus (strain Ellin6076)</name>
    <dbReference type="NCBI Taxonomy" id="234267"/>
    <lineage>
        <taxon>Bacteria</taxon>
        <taxon>Pseudomonadati</taxon>
        <taxon>Acidobacteriota</taxon>
        <taxon>Terriglobia</taxon>
        <taxon>Bryobacterales</taxon>
        <taxon>Solibacteraceae</taxon>
        <taxon>Candidatus Solibacter</taxon>
    </lineage>
</organism>
<dbReference type="NCBIfam" id="TIGR00299">
    <property type="entry name" value="nickel pincer cofactor biosynthesis protein LarC"/>
    <property type="match status" value="1"/>
</dbReference>
<dbReference type="Gene3D" id="3.10.20.300">
    <property type="entry name" value="mk0293 like domain"/>
    <property type="match status" value="1"/>
</dbReference>
<keyword evidence="1 2" id="KW-0533">Nickel</keyword>